<evidence type="ECO:0000259" key="3">
    <source>
        <dbReference type="SMART" id="SM00014"/>
    </source>
</evidence>
<dbReference type="InterPro" id="IPR000326">
    <property type="entry name" value="PAP2/HPO"/>
</dbReference>
<reference evidence="4 5" key="1">
    <citation type="submission" date="2021-01" db="EMBL/GenBank/DDBJ databases">
        <title>WGS of actinomycetes isolated from Thailand.</title>
        <authorList>
            <person name="Thawai C."/>
        </authorList>
    </citation>
    <scope>NUCLEOTIDE SEQUENCE [LARGE SCALE GENOMIC DNA]</scope>
    <source>
        <strain evidence="4 5">CH9-7</strain>
    </source>
</reference>
<accession>A0ABS1MYF6</accession>
<feature type="transmembrane region" description="Helical" evidence="2">
    <location>
        <begin position="82"/>
        <end position="103"/>
    </location>
</feature>
<feature type="transmembrane region" description="Helical" evidence="2">
    <location>
        <begin position="222"/>
        <end position="243"/>
    </location>
</feature>
<comment type="caution">
    <text evidence="4">The sequence shown here is derived from an EMBL/GenBank/DDBJ whole genome shotgun (WGS) entry which is preliminary data.</text>
</comment>
<feature type="transmembrane region" description="Helical" evidence="2">
    <location>
        <begin position="291"/>
        <end position="312"/>
    </location>
</feature>
<evidence type="ECO:0000313" key="4">
    <source>
        <dbReference type="EMBL" id="MBL1092806.1"/>
    </source>
</evidence>
<evidence type="ECO:0000256" key="1">
    <source>
        <dbReference type="SAM" id="MobiDB-lite"/>
    </source>
</evidence>
<dbReference type="SUPFAM" id="SSF48317">
    <property type="entry name" value="Acid phosphatase/Vanadium-dependent haloperoxidase"/>
    <property type="match status" value="1"/>
</dbReference>
<protein>
    <submittedName>
        <fullName evidence="4">Phosphatase PAP2 family protein</fullName>
    </submittedName>
</protein>
<evidence type="ECO:0000256" key="2">
    <source>
        <dbReference type="SAM" id="Phobius"/>
    </source>
</evidence>
<feature type="transmembrane region" description="Helical" evidence="2">
    <location>
        <begin position="141"/>
        <end position="160"/>
    </location>
</feature>
<keyword evidence="2" id="KW-0472">Membrane</keyword>
<feature type="transmembrane region" description="Helical" evidence="2">
    <location>
        <begin position="264"/>
        <end position="285"/>
    </location>
</feature>
<feature type="transmembrane region" description="Helical" evidence="2">
    <location>
        <begin position="181"/>
        <end position="202"/>
    </location>
</feature>
<feature type="compositionally biased region" description="Basic and acidic residues" evidence="1">
    <location>
        <begin position="33"/>
        <end position="61"/>
    </location>
</feature>
<dbReference type="SMART" id="SM00014">
    <property type="entry name" value="acidPPc"/>
    <property type="match status" value="1"/>
</dbReference>
<keyword evidence="5" id="KW-1185">Reference proteome</keyword>
<dbReference type="InterPro" id="IPR036938">
    <property type="entry name" value="PAP2/HPO_sf"/>
</dbReference>
<organism evidence="4 5">
    <name type="scientific">Streptomyces siderophoricus</name>
    <dbReference type="NCBI Taxonomy" id="2802281"/>
    <lineage>
        <taxon>Bacteria</taxon>
        <taxon>Bacillati</taxon>
        <taxon>Actinomycetota</taxon>
        <taxon>Actinomycetes</taxon>
        <taxon>Kitasatosporales</taxon>
        <taxon>Streptomycetaceae</taxon>
        <taxon>Streptomyces</taxon>
    </lineage>
</organism>
<sequence>MRETPRPQGTAGDARSALPRLRPGRALAHKAGPPRERGSGNPHRSDVRPPHTPRGARDTGQRGRLGTTPPVPRRPNLFPGLFTIWPVLLLCALLFALLTWQVAAHGPLRAYDERLGHGIAGAREIPTPVAEFFADLGNTVVALPVLLGIVGLVGVLAWAGRRSRRWTGATGGPSGRWWLPPLAAGLALAAVPALVVPLKLWLARPGPPQMAGGGQDGFFPSGHAATAAVAYGVAALLLVRGPGRGTGTGPRTGTGRAGRRTRRPLSVAVATTAVLLNLGVGVGLVRRGYHWPLDVLGSWCLAGVVLALWCAVCDRWAPEVTASSAPVSTSTSS</sequence>
<keyword evidence="2" id="KW-1133">Transmembrane helix</keyword>
<dbReference type="Pfam" id="PF01569">
    <property type="entry name" value="PAP2"/>
    <property type="match status" value="1"/>
</dbReference>
<feature type="region of interest" description="Disordered" evidence="1">
    <location>
        <begin position="1"/>
        <end position="72"/>
    </location>
</feature>
<dbReference type="Gene3D" id="1.20.144.10">
    <property type="entry name" value="Phosphatidic acid phosphatase type 2/haloperoxidase"/>
    <property type="match status" value="1"/>
</dbReference>
<proteinExistence type="predicted"/>
<gene>
    <name evidence="4" type="ORF">JK360_26105</name>
</gene>
<dbReference type="EMBL" id="JAERRI010000015">
    <property type="protein sequence ID" value="MBL1092806.1"/>
    <property type="molecule type" value="Genomic_DNA"/>
</dbReference>
<name>A0ABS1MYF6_9ACTN</name>
<evidence type="ECO:0000313" key="5">
    <source>
        <dbReference type="Proteomes" id="UP000629371"/>
    </source>
</evidence>
<feature type="domain" description="Phosphatidic acid phosphatase type 2/haloperoxidase" evidence="3">
    <location>
        <begin position="179"/>
        <end position="310"/>
    </location>
</feature>
<keyword evidence="2" id="KW-0812">Transmembrane</keyword>
<dbReference type="Proteomes" id="UP000629371">
    <property type="component" value="Unassembled WGS sequence"/>
</dbReference>